<accession>A0A383CUX9</accession>
<organism evidence="2">
    <name type="scientific">marine metagenome</name>
    <dbReference type="NCBI Taxonomy" id="408172"/>
    <lineage>
        <taxon>unclassified sequences</taxon>
        <taxon>metagenomes</taxon>
        <taxon>ecological metagenomes</taxon>
    </lineage>
</organism>
<dbReference type="Gene3D" id="1.10.443.10">
    <property type="entry name" value="Intergrase catalytic core"/>
    <property type="match status" value="1"/>
</dbReference>
<dbReference type="GO" id="GO:0006310">
    <property type="term" value="P:DNA recombination"/>
    <property type="evidence" value="ECO:0007669"/>
    <property type="project" value="UniProtKB-KW"/>
</dbReference>
<dbReference type="AlphaFoldDB" id="A0A383CUX9"/>
<name>A0A383CUX9_9ZZZZ</name>
<sequence length="230" mass="27019">MATIYMNRGIWYITASYDKQRLTRSLRTKDKQVAKKLKPLIELELLEELTGVTTRRRNLPFDEIVHRYLSAEHNWTSKTKELNSYILNAHASGKPLPSQPTTKAIHTRVINICWNWALKNRLIKKAYKIEGDTKGETRSRVLSKNELNKLFKNITDNQFNKFVRFAYYTGARSGEIRRISRENVFVEYILAFGKTGKRIIKLNTQAQEIIDSLDSLWNYSKNYVSHKFKK</sequence>
<keyword evidence="1" id="KW-0233">DNA recombination</keyword>
<evidence type="ECO:0000313" key="2">
    <source>
        <dbReference type="EMBL" id="SVE35840.1"/>
    </source>
</evidence>
<evidence type="ECO:0008006" key="3">
    <source>
        <dbReference type="Google" id="ProtNLM"/>
    </source>
</evidence>
<feature type="non-terminal residue" evidence="2">
    <location>
        <position position="230"/>
    </location>
</feature>
<proteinExistence type="predicted"/>
<dbReference type="EMBL" id="UINC01211793">
    <property type="protein sequence ID" value="SVE35840.1"/>
    <property type="molecule type" value="Genomic_DNA"/>
</dbReference>
<evidence type="ECO:0000256" key="1">
    <source>
        <dbReference type="ARBA" id="ARBA00023172"/>
    </source>
</evidence>
<dbReference type="InterPro" id="IPR013762">
    <property type="entry name" value="Integrase-like_cat_sf"/>
</dbReference>
<dbReference type="InterPro" id="IPR011010">
    <property type="entry name" value="DNA_brk_join_enz"/>
</dbReference>
<dbReference type="GO" id="GO:0015074">
    <property type="term" value="P:DNA integration"/>
    <property type="evidence" value="ECO:0007669"/>
    <property type="project" value="InterPro"/>
</dbReference>
<reference evidence="2" key="1">
    <citation type="submission" date="2018-05" db="EMBL/GenBank/DDBJ databases">
        <authorList>
            <person name="Lanie J.A."/>
            <person name="Ng W.-L."/>
            <person name="Kazmierczak K.M."/>
            <person name="Andrzejewski T.M."/>
            <person name="Davidsen T.M."/>
            <person name="Wayne K.J."/>
            <person name="Tettelin H."/>
            <person name="Glass J.I."/>
            <person name="Rusch D."/>
            <person name="Podicherti R."/>
            <person name="Tsui H.-C.T."/>
            <person name="Winkler M.E."/>
        </authorList>
    </citation>
    <scope>NUCLEOTIDE SEQUENCE</scope>
</reference>
<dbReference type="SUPFAM" id="SSF56349">
    <property type="entry name" value="DNA breaking-rejoining enzymes"/>
    <property type="match status" value="1"/>
</dbReference>
<protein>
    <recommendedName>
        <fullName evidence="3">Tyr recombinase domain-containing protein</fullName>
    </recommendedName>
</protein>
<gene>
    <name evidence="2" type="ORF">METZ01_LOCUS488694</name>
</gene>
<dbReference type="GO" id="GO:0003677">
    <property type="term" value="F:DNA binding"/>
    <property type="evidence" value="ECO:0007669"/>
    <property type="project" value="InterPro"/>
</dbReference>